<dbReference type="EMBL" id="WLZX01000010">
    <property type="protein sequence ID" value="MTD28880.1"/>
    <property type="molecule type" value="Genomic_DNA"/>
</dbReference>
<dbReference type="Pfam" id="PF01075">
    <property type="entry name" value="Glyco_transf_9"/>
    <property type="match status" value="1"/>
</dbReference>
<accession>A0A6I6F7C0</accession>
<dbReference type="Proteomes" id="UP000424752">
    <property type="component" value="Chromosome"/>
</dbReference>
<dbReference type="GO" id="GO:0008713">
    <property type="term" value="F:ADP-heptose-lipopolysaccharide heptosyltransferase activity"/>
    <property type="evidence" value="ECO:0007669"/>
    <property type="project" value="TreeGrafter"/>
</dbReference>
<evidence type="ECO:0000256" key="1">
    <source>
        <dbReference type="ARBA" id="ARBA00022676"/>
    </source>
</evidence>
<keyword evidence="6" id="KW-1185">Reference proteome</keyword>
<dbReference type="GO" id="GO:0005829">
    <property type="term" value="C:cytosol"/>
    <property type="evidence" value="ECO:0007669"/>
    <property type="project" value="TreeGrafter"/>
</dbReference>
<dbReference type="SUPFAM" id="SSF53756">
    <property type="entry name" value="UDP-Glycosyltransferase/glycogen phosphorylase"/>
    <property type="match status" value="1"/>
</dbReference>
<reference evidence="4 5" key="2">
    <citation type="submission" date="2019-12" db="EMBL/GenBank/DDBJ databases">
        <title>Erwinia sp. nov., isolated from droppings of birds in the Qinghai-Tiebt plateau of China.</title>
        <authorList>
            <person name="Ge Y."/>
        </authorList>
    </citation>
    <scope>NUCLEOTIDE SEQUENCE [LARGE SCALE GENOMIC DNA]</scope>
    <source>
        <strain evidence="4 5">J780</strain>
    </source>
</reference>
<proteinExistence type="predicted"/>
<dbReference type="EMBL" id="CP046509">
    <property type="protein sequence ID" value="QGU89790.1"/>
    <property type="molecule type" value="Genomic_DNA"/>
</dbReference>
<dbReference type="GO" id="GO:0009244">
    <property type="term" value="P:lipopolysaccharide core region biosynthetic process"/>
    <property type="evidence" value="ECO:0007669"/>
    <property type="project" value="TreeGrafter"/>
</dbReference>
<reference evidence="3 6" key="1">
    <citation type="submission" date="2019-11" db="EMBL/GenBank/DDBJ databases">
        <title>Erwinia sp. nov., isolated from feces of birds in Tibet plateau of China.</title>
        <authorList>
            <person name="Ge Y."/>
        </authorList>
    </citation>
    <scope>NUCLEOTIDE SEQUENCE [LARGE SCALE GENOMIC DNA]</scope>
    <source>
        <strain evidence="3 6">J316</strain>
    </source>
</reference>
<dbReference type="KEGG" id="erwi:GN242_20670"/>
<dbReference type="CDD" id="cd03789">
    <property type="entry name" value="GT9_LPS_heptosyltransferase"/>
    <property type="match status" value="1"/>
</dbReference>
<gene>
    <name evidence="3" type="ORF">GK011_18275</name>
    <name evidence="4" type="ORF">GN242_20670</name>
</gene>
<protein>
    <submittedName>
        <fullName evidence="4">Glycosyltransferase family 9 protein</fullName>
    </submittedName>
</protein>
<evidence type="ECO:0000313" key="6">
    <source>
        <dbReference type="Proteomes" id="UP000480164"/>
    </source>
</evidence>
<organism evidence="4 5">
    <name type="scientific">Erwinia sorbitola</name>
    <dbReference type="NCBI Taxonomy" id="2681984"/>
    <lineage>
        <taxon>Bacteria</taxon>
        <taxon>Pseudomonadati</taxon>
        <taxon>Pseudomonadota</taxon>
        <taxon>Gammaproteobacteria</taxon>
        <taxon>Enterobacterales</taxon>
        <taxon>Erwiniaceae</taxon>
        <taxon>Erwinia</taxon>
    </lineage>
</organism>
<dbReference type="Gene3D" id="3.40.50.2000">
    <property type="entry name" value="Glycogen Phosphorylase B"/>
    <property type="match status" value="2"/>
</dbReference>
<dbReference type="PANTHER" id="PTHR30160:SF7">
    <property type="entry name" value="ADP-HEPTOSE--LPS HEPTOSYLTRANSFERASE 2"/>
    <property type="match status" value="1"/>
</dbReference>
<sequence>MKESKVKWINRALTLYTFFSRHLKKNKPLNAEMEFQRIAIFSTTALGDLMFNTPAIFALKQRYPQASFVLVSSVKNGPLVDPSPWFDEVFYWDNKIRNAHRLIKSLRGFQPQLTVILHSYMPYDVLCAVLSNSEYIIRDQYRVDSPLMDRWLNLYSRPYNGHLIQRKLDLLTPLGCRNDDCRMHIPVAWRASENPGGKIRIGFQMGASEAKRCWPVKRFAELASLLCQDDQYQVVLTGGPKDRGLVAEFEQLVGPEIFSLVENKVGKTSLVELLTLIDGLNVLVTGDTGPLHLAIALQTATVSLYADAEPKHTGPYQDPQLHMIMKLDEIRPDSRQPLEQISAEAVQEKITQLVSA</sequence>
<name>A0A6I6F7C0_9GAMM</name>
<keyword evidence="2 4" id="KW-0808">Transferase</keyword>
<dbReference type="AlphaFoldDB" id="A0A6I6F7C0"/>
<dbReference type="PANTHER" id="PTHR30160">
    <property type="entry name" value="TETRAACYLDISACCHARIDE 4'-KINASE-RELATED"/>
    <property type="match status" value="1"/>
</dbReference>
<evidence type="ECO:0000313" key="4">
    <source>
        <dbReference type="EMBL" id="QGU89790.1"/>
    </source>
</evidence>
<dbReference type="Proteomes" id="UP000480164">
    <property type="component" value="Unassembled WGS sequence"/>
</dbReference>
<evidence type="ECO:0000256" key="2">
    <source>
        <dbReference type="ARBA" id="ARBA00022679"/>
    </source>
</evidence>
<accession>A0A6L6GSQ5</accession>
<evidence type="ECO:0000313" key="5">
    <source>
        <dbReference type="Proteomes" id="UP000424752"/>
    </source>
</evidence>
<keyword evidence="1" id="KW-0328">Glycosyltransferase</keyword>
<dbReference type="InterPro" id="IPR002201">
    <property type="entry name" value="Glyco_trans_9"/>
</dbReference>
<dbReference type="InterPro" id="IPR051199">
    <property type="entry name" value="LPS_LOS_Heptosyltrfase"/>
</dbReference>
<evidence type="ECO:0000313" key="3">
    <source>
        <dbReference type="EMBL" id="MTD28880.1"/>
    </source>
</evidence>